<evidence type="ECO:0000313" key="1">
    <source>
        <dbReference type="EMBL" id="ESN97562.1"/>
    </source>
</evidence>
<dbReference type="CTD" id="20206558"/>
<evidence type="ECO:0000313" key="2">
    <source>
        <dbReference type="EnsemblMetazoa" id="HelroP177995"/>
    </source>
</evidence>
<protein>
    <submittedName>
        <fullName evidence="1 2">Uncharacterized protein</fullName>
    </submittedName>
</protein>
<dbReference type="RefSeq" id="XP_009024385.1">
    <property type="nucleotide sequence ID" value="XM_009026137.1"/>
</dbReference>
<dbReference type="HOGENOM" id="CLU_1580235_0_0_1"/>
<reference evidence="3" key="1">
    <citation type="submission" date="2012-12" db="EMBL/GenBank/DDBJ databases">
        <authorList>
            <person name="Hellsten U."/>
            <person name="Grimwood J."/>
            <person name="Chapman J.A."/>
            <person name="Shapiro H."/>
            <person name="Aerts A."/>
            <person name="Otillar R.P."/>
            <person name="Terry A.Y."/>
            <person name="Boore J.L."/>
            <person name="Simakov O."/>
            <person name="Marletaz F."/>
            <person name="Cho S.-J."/>
            <person name="Edsinger-Gonzales E."/>
            <person name="Havlak P."/>
            <person name="Kuo D.-H."/>
            <person name="Larsson T."/>
            <person name="Lv J."/>
            <person name="Arendt D."/>
            <person name="Savage R."/>
            <person name="Osoegawa K."/>
            <person name="de Jong P."/>
            <person name="Lindberg D.R."/>
            <person name="Seaver E.C."/>
            <person name="Weisblat D.A."/>
            <person name="Putnam N.H."/>
            <person name="Grigoriev I.V."/>
            <person name="Rokhsar D.S."/>
        </authorList>
    </citation>
    <scope>NUCLEOTIDE SEQUENCE</scope>
</reference>
<evidence type="ECO:0000313" key="3">
    <source>
        <dbReference type="Proteomes" id="UP000015101"/>
    </source>
</evidence>
<name>T1FCK9_HELRO</name>
<proteinExistence type="predicted"/>
<reference evidence="2" key="3">
    <citation type="submission" date="2015-06" db="UniProtKB">
        <authorList>
            <consortium name="EnsemblMetazoa"/>
        </authorList>
    </citation>
    <scope>IDENTIFICATION</scope>
</reference>
<organism evidence="2 3">
    <name type="scientific">Helobdella robusta</name>
    <name type="common">Californian leech</name>
    <dbReference type="NCBI Taxonomy" id="6412"/>
    <lineage>
        <taxon>Eukaryota</taxon>
        <taxon>Metazoa</taxon>
        <taxon>Spiralia</taxon>
        <taxon>Lophotrochozoa</taxon>
        <taxon>Annelida</taxon>
        <taxon>Clitellata</taxon>
        <taxon>Hirudinea</taxon>
        <taxon>Rhynchobdellida</taxon>
        <taxon>Glossiphoniidae</taxon>
        <taxon>Helobdella</taxon>
    </lineage>
</organism>
<dbReference type="InParanoid" id="T1FCK9"/>
<accession>T1FCK9</accession>
<dbReference type="EMBL" id="KB097336">
    <property type="protein sequence ID" value="ESN97562.1"/>
    <property type="molecule type" value="Genomic_DNA"/>
</dbReference>
<dbReference type="EMBL" id="AMQM01006272">
    <property type="status" value="NOT_ANNOTATED_CDS"/>
    <property type="molecule type" value="Genomic_DNA"/>
</dbReference>
<dbReference type="KEGG" id="hro:HELRODRAFT_177995"/>
<dbReference type="GeneID" id="20206558"/>
<reference evidence="1 3" key="2">
    <citation type="journal article" date="2013" name="Nature">
        <title>Insights into bilaterian evolution from three spiralian genomes.</title>
        <authorList>
            <person name="Simakov O."/>
            <person name="Marletaz F."/>
            <person name="Cho S.J."/>
            <person name="Edsinger-Gonzales E."/>
            <person name="Havlak P."/>
            <person name="Hellsten U."/>
            <person name="Kuo D.H."/>
            <person name="Larsson T."/>
            <person name="Lv J."/>
            <person name="Arendt D."/>
            <person name="Savage R."/>
            <person name="Osoegawa K."/>
            <person name="de Jong P."/>
            <person name="Grimwood J."/>
            <person name="Chapman J.A."/>
            <person name="Shapiro H."/>
            <person name="Aerts A."/>
            <person name="Otillar R.P."/>
            <person name="Terry A.Y."/>
            <person name="Boore J.L."/>
            <person name="Grigoriev I.V."/>
            <person name="Lindberg D.R."/>
            <person name="Seaver E.C."/>
            <person name="Weisblat D.A."/>
            <person name="Putnam N.H."/>
            <person name="Rokhsar D.S."/>
        </authorList>
    </citation>
    <scope>NUCLEOTIDE SEQUENCE</scope>
</reference>
<sequence length="169" mass="19322">MRTLSTWMQSHGHALNDLTYALPILVLMHLDVISMYVSASGGACQMHCSFYAGYTCGGFYIKLTKLPHREWTNLNWFRQVLSGITREESLNRYSKCFTDYCEELVGVDRQSIKNDDVTEMAVLKSPSSSNLRCINVLRQDSFRMDRVVSFSNSPVNFSFKFLLQTSNCS</sequence>
<gene>
    <name evidence="2" type="primary">20206558</name>
    <name evidence="1" type="ORF">HELRODRAFT_177995</name>
</gene>
<dbReference type="EnsemblMetazoa" id="HelroT177995">
    <property type="protein sequence ID" value="HelroP177995"/>
    <property type="gene ID" value="HelroG177995"/>
</dbReference>
<dbReference type="AlphaFoldDB" id="T1FCK9"/>
<dbReference type="Proteomes" id="UP000015101">
    <property type="component" value="Unassembled WGS sequence"/>
</dbReference>
<keyword evidence="3" id="KW-1185">Reference proteome</keyword>